<dbReference type="GO" id="GO:0005634">
    <property type="term" value="C:nucleus"/>
    <property type="evidence" value="ECO:0007669"/>
    <property type="project" value="UniProtKB-SubCell"/>
</dbReference>
<reference evidence="12 13" key="1">
    <citation type="journal article" date="2013" name="BMC Genomics">
        <title>Genomics-driven discovery of the pneumocandin biosynthetic gene cluster in the fungus Glarea lozoyensis.</title>
        <authorList>
            <person name="Chen L."/>
            <person name="Yue Q."/>
            <person name="Zhang X."/>
            <person name="Xiang M."/>
            <person name="Wang C."/>
            <person name="Li S."/>
            <person name="Che Y."/>
            <person name="Ortiz-Lopez F.J."/>
            <person name="Bills G.F."/>
            <person name="Liu X."/>
            <person name="An Z."/>
        </authorList>
    </citation>
    <scope>NUCLEOTIDE SEQUENCE [LARGE SCALE GENOMIC DNA]</scope>
    <source>
        <strain evidence="13">ATCC 20868 / MF5171</strain>
    </source>
</reference>
<keyword evidence="12" id="KW-0675">Receptor</keyword>
<evidence type="ECO:0000313" key="12">
    <source>
        <dbReference type="EMBL" id="EPE32661.1"/>
    </source>
</evidence>
<dbReference type="AlphaFoldDB" id="S3DKS4"/>
<dbReference type="GO" id="GO:0000122">
    <property type="term" value="P:negative regulation of transcription by RNA polymerase II"/>
    <property type="evidence" value="ECO:0007669"/>
    <property type="project" value="TreeGrafter"/>
</dbReference>
<keyword evidence="6" id="KW-0534">Nitrate assimilation</keyword>
<evidence type="ECO:0000256" key="8">
    <source>
        <dbReference type="ARBA" id="ARBA00023242"/>
    </source>
</evidence>
<dbReference type="GO" id="GO:0045944">
    <property type="term" value="P:positive regulation of transcription by RNA polymerase II"/>
    <property type="evidence" value="ECO:0007669"/>
    <property type="project" value="TreeGrafter"/>
</dbReference>
<keyword evidence="2" id="KW-0479">Metal-binding</keyword>
<evidence type="ECO:0000256" key="6">
    <source>
        <dbReference type="ARBA" id="ARBA00023063"/>
    </source>
</evidence>
<keyword evidence="5" id="KW-0805">Transcription regulation</keyword>
<sequence>MNQYPSTSTGRSSFDSTYQSPNDFTSPVFFASSHTSLDGRETTFDHLQTELRDPWSYTSKHHRSNPISPLMSPGADQLDHDFMFTDERWNSQSSSLDARKSVSAEPWKLENWQIARTEDTVNQCNAAMITSRQNTYDFLEDLVSEQELVGLPGFGYGMTSGLSSSSEEDMIRPAARSEQTVGRHHSLPGYISPQSDQNTVPPRKVAFSVSYECSEEHSSFTEWENPFLVEGNFQEGLKEITTSSVGPQHDHDSLTPLEDACTSWNLSPLTTSNPPTPLHLTNTLPESHTPPKTKRRPPPQTRIIATSPPITCKNCLTHNTPLWRRGADGVPMCNACGLFLRLHGTNRPLSLKTDVIKKRNRGGCGERGSEEGEKGNKGGMGKRKRKRSEGVGEGIEGVLR</sequence>
<evidence type="ECO:0000256" key="4">
    <source>
        <dbReference type="ARBA" id="ARBA00022833"/>
    </source>
</evidence>
<name>S3DKS4_GLAL2</name>
<dbReference type="SUPFAM" id="SSF57716">
    <property type="entry name" value="Glucocorticoid receptor-like (DNA-binding domain)"/>
    <property type="match status" value="1"/>
</dbReference>
<dbReference type="PRINTS" id="PR00619">
    <property type="entry name" value="GATAZNFINGER"/>
</dbReference>
<dbReference type="SMART" id="SM00401">
    <property type="entry name" value="ZnF_GATA"/>
    <property type="match status" value="1"/>
</dbReference>
<feature type="compositionally biased region" description="Basic and acidic residues" evidence="10">
    <location>
        <begin position="367"/>
        <end position="376"/>
    </location>
</feature>
<dbReference type="OrthoDB" id="515401at2759"/>
<evidence type="ECO:0000313" key="13">
    <source>
        <dbReference type="Proteomes" id="UP000016922"/>
    </source>
</evidence>
<dbReference type="GO" id="GO:0000978">
    <property type="term" value="F:RNA polymerase II cis-regulatory region sequence-specific DNA binding"/>
    <property type="evidence" value="ECO:0007669"/>
    <property type="project" value="TreeGrafter"/>
</dbReference>
<dbReference type="Proteomes" id="UP000016922">
    <property type="component" value="Unassembled WGS sequence"/>
</dbReference>
<dbReference type="InterPro" id="IPR013088">
    <property type="entry name" value="Znf_NHR/GATA"/>
</dbReference>
<keyword evidence="8" id="KW-0539">Nucleus</keyword>
<dbReference type="HOGENOM" id="CLU_688966_0_0_1"/>
<evidence type="ECO:0000256" key="2">
    <source>
        <dbReference type="ARBA" id="ARBA00022723"/>
    </source>
</evidence>
<dbReference type="FunFam" id="3.30.50.10:FF:000007">
    <property type="entry name" value="Nitrogen regulatory AreA, N-terminal"/>
    <property type="match status" value="1"/>
</dbReference>
<evidence type="ECO:0000256" key="5">
    <source>
        <dbReference type="ARBA" id="ARBA00023015"/>
    </source>
</evidence>
<feature type="region of interest" description="Disordered" evidence="10">
    <location>
        <begin position="358"/>
        <end position="400"/>
    </location>
</feature>
<dbReference type="RefSeq" id="XP_008080673.1">
    <property type="nucleotide sequence ID" value="XM_008082482.1"/>
</dbReference>
<evidence type="ECO:0000256" key="7">
    <source>
        <dbReference type="ARBA" id="ARBA00023163"/>
    </source>
</evidence>
<dbReference type="InterPro" id="IPR000679">
    <property type="entry name" value="Znf_GATA"/>
</dbReference>
<proteinExistence type="predicted"/>
<feature type="compositionally biased region" description="Gly residues" evidence="10">
    <location>
        <begin position="391"/>
        <end position="400"/>
    </location>
</feature>
<feature type="domain" description="GATA-type" evidence="11">
    <location>
        <begin position="306"/>
        <end position="359"/>
    </location>
</feature>
<dbReference type="KEGG" id="glz:GLAREA_07795"/>
<dbReference type="CDD" id="cd00202">
    <property type="entry name" value="ZnF_GATA"/>
    <property type="match status" value="1"/>
</dbReference>
<dbReference type="PROSITE" id="PS00344">
    <property type="entry name" value="GATA_ZN_FINGER_1"/>
    <property type="match status" value="1"/>
</dbReference>
<dbReference type="PANTHER" id="PTHR10071:SF281">
    <property type="entry name" value="BOX A-BINDING FACTOR-RELATED"/>
    <property type="match status" value="1"/>
</dbReference>
<keyword evidence="3 9" id="KW-0863">Zinc-finger</keyword>
<keyword evidence="13" id="KW-1185">Reference proteome</keyword>
<evidence type="ECO:0000256" key="10">
    <source>
        <dbReference type="SAM" id="MobiDB-lite"/>
    </source>
</evidence>
<protein>
    <submittedName>
        <fullName evidence="12">Glucocorticoid receptor-like (DNA-binding)</fullName>
    </submittedName>
</protein>
<dbReference type="STRING" id="1116229.S3DKS4"/>
<feature type="compositionally biased region" description="Low complexity" evidence="10">
    <location>
        <begin position="266"/>
        <end position="285"/>
    </location>
</feature>
<organism evidence="12 13">
    <name type="scientific">Glarea lozoyensis (strain ATCC 20868 / MF5171)</name>
    <dbReference type="NCBI Taxonomy" id="1116229"/>
    <lineage>
        <taxon>Eukaryota</taxon>
        <taxon>Fungi</taxon>
        <taxon>Dikarya</taxon>
        <taxon>Ascomycota</taxon>
        <taxon>Pezizomycotina</taxon>
        <taxon>Leotiomycetes</taxon>
        <taxon>Helotiales</taxon>
        <taxon>Helotiaceae</taxon>
        <taxon>Glarea</taxon>
    </lineage>
</organism>
<dbReference type="GO" id="GO:0008270">
    <property type="term" value="F:zinc ion binding"/>
    <property type="evidence" value="ECO:0007669"/>
    <property type="project" value="UniProtKB-KW"/>
</dbReference>
<evidence type="ECO:0000259" key="11">
    <source>
        <dbReference type="PROSITE" id="PS50114"/>
    </source>
</evidence>
<keyword evidence="12" id="KW-0238">DNA-binding</keyword>
<dbReference type="PANTHER" id="PTHR10071">
    <property type="entry name" value="TRANSCRIPTION FACTOR GATA FAMILY MEMBER"/>
    <property type="match status" value="1"/>
</dbReference>
<evidence type="ECO:0000256" key="9">
    <source>
        <dbReference type="PROSITE-ProRule" id="PRU00094"/>
    </source>
</evidence>
<accession>S3DKS4</accession>
<dbReference type="Pfam" id="PF00320">
    <property type="entry name" value="GATA"/>
    <property type="match status" value="1"/>
</dbReference>
<dbReference type="EMBL" id="KE145359">
    <property type="protein sequence ID" value="EPE32661.1"/>
    <property type="molecule type" value="Genomic_DNA"/>
</dbReference>
<gene>
    <name evidence="12" type="ORF">GLAREA_07795</name>
</gene>
<comment type="subcellular location">
    <subcellularLocation>
        <location evidence="1">Nucleus</location>
    </subcellularLocation>
</comment>
<keyword evidence="7" id="KW-0804">Transcription</keyword>
<dbReference type="PROSITE" id="PS50114">
    <property type="entry name" value="GATA_ZN_FINGER_2"/>
    <property type="match status" value="1"/>
</dbReference>
<dbReference type="Gene3D" id="3.30.50.10">
    <property type="entry name" value="Erythroid Transcription Factor GATA-1, subunit A"/>
    <property type="match status" value="1"/>
</dbReference>
<evidence type="ECO:0000256" key="1">
    <source>
        <dbReference type="ARBA" id="ARBA00004123"/>
    </source>
</evidence>
<dbReference type="GO" id="GO:0000981">
    <property type="term" value="F:DNA-binding transcription factor activity, RNA polymerase II-specific"/>
    <property type="evidence" value="ECO:0007669"/>
    <property type="project" value="TreeGrafter"/>
</dbReference>
<evidence type="ECO:0000256" key="3">
    <source>
        <dbReference type="ARBA" id="ARBA00022771"/>
    </source>
</evidence>
<dbReference type="InterPro" id="IPR039355">
    <property type="entry name" value="Transcription_factor_GATA"/>
</dbReference>
<keyword evidence="4" id="KW-0862">Zinc</keyword>
<dbReference type="eggNOG" id="KOG1601">
    <property type="taxonomic scope" value="Eukaryota"/>
</dbReference>
<feature type="region of interest" description="Disordered" evidence="10">
    <location>
        <begin position="266"/>
        <end position="305"/>
    </location>
</feature>
<dbReference type="GeneID" id="19466847"/>